<dbReference type="EMBL" id="AP026867">
    <property type="protein sequence ID" value="BDS14387.1"/>
    <property type="molecule type" value="Genomic_DNA"/>
</dbReference>
<reference evidence="2" key="1">
    <citation type="submission" date="2022-09" db="EMBL/GenBank/DDBJ databases">
        <title>Aureispira anguillicida sp. nov., isolated from Leptocephalus of Japanese eel Anguilla japonica.</title>
        <authorList>
            <person name="Yuasa K."/>
            <person name="Mekata T."/>
            <person name="Ikunari K."/>
        </authorList>
    </citation>
    <scope>NUCLEOTIDE SEQUENCE</scope>
    <source>
        <strain evidence="2">EL160426</strain>
    </source>
</reference>
<organism evidence="2 3">
    <name type="scientific">Aureispira anguillae</name>
    <dbReference type="NCBI Taxonomy" id="2864201"/>
    <lineage>
        <taxon>Bacteria</taxon>
        <taxon>Pseudomonadati</taxon>
        <taxon>Bacteroidota</taxon>
        <taxon>Saprospiria</taxon>
        <taxon>Saprospirales</taxon>
        <taxon>Saprospiraceae</taxon>
        <taxon>Aureispira</taxon>
    </lineage>
</organism>
<keyword evidence="3" id="KW-1185">Reference proteome</keyword>
<dbReference type="RefSeq" id="WP_264789605.1">
    <property type="nucleotide sequence ID" value="NZ_AP026867.1"/>
</dbReference>
<name>A0A915YKM5_9BACT</name>
<evidence type="ECO:0008006" key="4">
    <source>
        <dbReference type="Google" id="ProtNLM"/>
    </source>
</evidence>
<dbReference type="Gene3D" id="2.130.10.10">
    <property type="entry name" value="YVTN repeat-like/Quinoprotein amine dehydrogenase"/>
    <property type="match status" value="1"/>
</dbReference>
<sequence length="104" mass="11534">MRNIIVHPTNDQILLIATSQGIFRTQNRGFSWEQVLVGPAATGGGFVLDTEWRGLEFHPTNPDIVYASGRNIYESVDGGQTWTALTGTGASLDFFEYQFSPYFA</sequence>
<dbReference type="EMBL" id="AP026867">
    <property type="protein sequence ID" value="BDS14953.1"/>
    <property type="molecule type" value="Genomic_DNA"/>
</dbReference>
<proteinExistence type="predicted"/>
<accession>A0A915YKM5</accession>
<evidence type="ECO:0000313" key="1">
    <source>
        <dbReference type="EMBL" id="BDS14387.1"/>
    </source>
</evidence>
<dbReference type="AlphaFoldDB" id="A0A915YKM5"/>
<dbReference type="KEGG" id="aup:AsAng_0057350"/>
<evidence type="ECO:0000313" key="3">
    <source>
        <dbReference type="Proteomes" id="UP001060919"/>
    </source>
</evidence>
<evidence type="ECO:0000313" key="2">
    <source>
        <dbReference type="EMBL" id="BDS14953.1"/>
    </source>
</evidence>
<protein>
    <recommendedName>
        <fullName evidence="4">Sortilin N-terminal domain-containing protein</fullName>
    </recommendedName>
</protein>
<dbReference type="KEGG" id="aup:AsAng_0051660"/>
<gene>
    <name evidence="1" type="ORF">AsAng_0051660</name>
    <name evidence="2" type="ORF">AsAng_0057350</name>
</gene>
<dbReference type="Proteomes" id="UP001060919">
    <property type="component" value="Chromosome"/>
</dbReference>
<dbReference type="InterPro" id="IPR015943">
    <property type="entry name" value="WD40/YVTN_repeat-like_dom_sf"/>
</dbReference>
<dbReference type="SUPFAM" id="SSF110296">
    <property type="entry name" value="Oligoxyloglucan reducing end-specific cellobiohydrolase"/>
    <property type="match status" value="1"/>
</dbReference>